<reference evidence="2" key="1">
    <citation type="journal article" date="2013" name="PLoS ONE">
        <title>Gene expression in gut symbiotic organ of stinkbug affected by extracellular bacterial symbiont.</title>
        <authorList>
            <person name="Futahashi R."/>
            <person name="Tanaka K."/>
            <person name="Tanahashi M."/>
            <person name="Nikoh N."/>
            <person name="Kikuchi Y."/>
            <person name="Lee B.L."/>
            <person name="Fukatsu T."/>
        </authorList>
    </citation>
    <scope>NUCLEOTIDE SEQUENCE</scope>
    <source>
        <tissue evidence="2">Midgut</tissue>
    </source>
</reference>
<organism evidence="2">
    <name type="scientific">Riptortus pedestris</name>
    <name type="common">Bean bug</name>
    <dbReference type="NCBI Taxonomy" id="329032"/>
    <lineage>
        <taxon>Eukaryota</taxon>
        <taxon>Metazoa</taxon>
        <taxon>Ecdysozoa</taxon>
        <taxon>Arthropoda</taxon>
        <taxon>Hexapoda</taxon>
        <taxon>Insecta</taxon>
        <taxon>Pterygota</taxon>
        <taxon>Neoptera</taxon>
        <taxon>Paraneoptera</taxon>
        <taxon>Hemiptera</taxon>
        <taxon>Heteroptera</taxon>
        <taxon>Panheteroptera</taxon>
        <taxon>Pentatomomorpha</taxon>
        <taxon>Coreoidea</taxon>
        <taxon>Alydidae</taxon>
        <taxon>Riptortus</taxon>
    </lineage>
</organism>
<evidence type="ECO:0000313" key="2">
    <source>
        <dbReference type="EMBL" id="BAN21365.1"/>
    </source>
</evidence>
<protein>
    <submittedName>
        <fullName evidence="2">Unkown protein</fullName>
    </submittedName>
</protein>
<name>R4WKL3_RIPPE</name>
<evidence type="ECO:0000256" key="1">
    <source>
        <dbReference type="SAM" id="MobiDB-lite"/>
    </source>
</evidence>
<accession>R4WKL3</accession>
<feature type="compositionally biased region" description="Acidic residues" evidence="1">
    <location>
        <begin position="19"/>
        <end position="32"/>
    </location>
</feature>
<dbReference type="AlphaFoldDB" id="R4WKL3"/>
<feature type="region of interest" description="Disordered" evidence="1">
    <location>
        <begin position="1"/>
        <end position="49"/>
    </location>
</feature>
<proteinExistence type="evidence at transcript level"/>
<sequence>MDIDYKEVFPETSQTELPEIPEEGSEDSESVPETDVPSQLPCEKQVNRRFNLRPRKRPCTDIEGNIKKVLHNVIKSKGPLRRQHLETIFEEPIKENGKVVLISVTKAKRSISFSQFVSKAKQKKRKAKAKKILDRISEARVNEVQRQFWKMDL</sequence>
<dbReference type="EMBL" id="AK418150">
    <property type="protein sequence ID" value="BAN21365.1"/>
    <property type="molecule type" value="mRNA"/>
</dbReference>